<keyword evidence="1" id="KW-0175">Coiled coil</keyword>
<evidence type="ECO:0000313" key="3">
    <source>
        <dbReference type="EMBL" id="ETO06582.1"/>
    </source>
</evidence>
<organism evidence="3 4">
    <name type="scientific">Reticulomyxa filosa</name>
    <dbReference type="NCBI Taxonomy" id="46433"/>
    <lineage>
        <taxon>Eukaryota</taxon>
        <taxon>Sar</taxon>
        <taxon>Rhizaria</taxon>
        <taxon>Retaria</taxon>
        <taxon>Foraminifera</taxon>
        <taxon>Monothalamids</taxon>
        <taxon>Reticulomyxidae</taxon>
        <taxon>Reticulomyxa</taxon>
    </lineage>
</organism>
<dbReference type="EMBL" id="ASPP01026995">
    <property type="protein sequence ID" value="ETO06582.1"/>
    <property type="molecule type" value="Genomic_DNA"/>
</dbReference>
<evidence type="ECO:0000313" key="4">
    <source>
        <dbReference type="Proteomes" id="UP000023152"/>
    </source>
</evidence>
<accession>X6LZK4</accession>
<name>X6LZK4_RETFI</name>
<dbReference type="Proteomes" id="UP000023152">
    <property type="component" value="Unassembled WGS sequence"/>
</dbReference>
<keyword evidence="4" id="KW-1185">Reference proteome</keyword>
<gene>
    <name evidence="3" type="ORF">RFI_30811</name>
</gene>
<comment type="caution">
    <text evidence="3">The sequence shown here is derived from an EMBL/GenBank/DDBJ whole genome shotgun (WGS) entry which is preliminary data.</text>
</comment>
<reference evidence="3 4" key="1">
    <citation type="journal article" date="2013" name="Curr. Biol.">
        <title>The Genome of the Foraminiferan Reticulomyxa filosa.</title>
        <authorList>
            <person name="Glockner G."/>
            <person name="Hulsmann N."/>
            <person name="Schleicher M."/>
            <person name="Noegel A.A."/>
            <person name="Eichinger L."/>
            <person name="Gallinger C."/>
            <person name="Pawlowski J."/>
            <person name="Sierra R."/>
            <person name="Euteneuer U."/>
            <person name="Pillet L."/>
            <person name="Moustafa A."/>
            <person name="Platzer M."/>
            <person name="Groth M."/>
            <person name="Szafranski K."/>
            <person name="Schliwa M."/>
        </authorList>
    </citation>
    <scope>NUCLEOTIDE SEQUENCE [LARGE SCALE GENOMIC DNA]</scope>
</reference>
<dbReference type="AlphaFoldDB" id="X6LZK4"/>
<feature type="compositionally biased region" description="Basic and acidic residues" evidence="2">
    <location>
        <begin position="101"/>
        <end position="110"/>
    </location>
</feature>
<protein>
    <submittedName>
        <fullName evidence="3">Uncharacterized protein</fullName>
    </submittedName>
</protein>
<feature type="region of interest" description="Disordered" evidence="2">
    <location>
        <begin position="101"/>
        <end position="124"/>
    </location>
</feature>
<proteinExistence type="predicted"/>
<sequence>MKKYLNFYYIEYKYNTYIYIYNNQKQVNDLKYELSKKSQLIETKIANIQNLNIKMNEYNSELQKQTKEFTRYQNEFKEFKKDIQINFEDQNKIIQQCKLQTEEKKEKNSNDDNDDDDTNSRFAVTYNSDDSDIENEDDVTKKIKIRVKELGYLKIKSSHLWIKHPSSSIDCSQLGYPSDQGPGTGRLRTLLSGGGYGTKGKEIIPSNDQKGGIYGEKTLLKQIHYGSGGASGGSGGGIIQLVIEQQLINYGLIQCNGGNGYGYGYGNEHNHRKKKSKQHGGGGSGGSILIKLQNSYPFPNVFGTIRCIGGNQNLINEGGKGRIAIYGVELSSNDTKNIDPKPFNRE</sequence>
<feature type="coiled-coil region" evidence="1">
    <location>
        <begin position="41"/>
        <end position="82"/>
    </location>
</feature>
<evidence type="ECO:0000256" key="2">
    <source>
        <dbReference type="SAM" id="MobiDB-lite"/>
    </source>
</evidence>
<evidence type="ECO:0000256" key="1">
    <source>
        <dbReference type="SAM" id="Coils"/>
    </source>
</evidence>